<organism evidence="2 3">
    <name type="scientific">Phoenix dactylifera</name>
    <name type="common">Date palm</name>
    <dbReference type="NCBI Taxonomy" id="42345"/>
    <lineage>
        <taxon>Eukaryota</taxon>
        <taxon>Viridiplantae</taxon>
        <taxon>Streptophyta</taxon>
        <taxon>Embryophyta</taxon>
        <taxon>Tracheophyta</taxon>
        <taxon>Spermatophyta</taxon>
        <taxon>Magnoliopsida</taxon>
        <taxon>Liliopsida</taxon>
        <taxon>Arecaceae</taxon>
        <taxon>Coryphoideae</taxon>
        <taxon>Phoeniceae</taxon>
        <taxon>Phoenix</taxon>
    </lineage>
</organism>
<gene>
    <name evidence="3" type="primary">LOC120106796</name>
</gene>
<proteinExistence type="predicted"/>
<protein>
    <submittedName>
        <fullName evidence="3">Uncharacterized protein LOC120106796</fullName>
    </submittedName>
</protein>
<dbReference type="Pfam" id="PF13650">
    <property type="entry name" value="Asp_protease_2"/>
    <property type="match status" value="1"/>
</dbReference>
<feature type="domain" description="Retrotransposon gag" evidence="1">
    <location>
        <begin position="203"/>
        <end position="296"/>
    </location>
</feature>
<dbReference type="CDD" id="cd00303">
    <property type="entry name" value="retropepsin_like"/>
    <property type="match status" value="1"/>
</dbReference>
<keyword evidence="2" id="KW-1185">Reference proteome</keyword>
<dbReference type="GeneID" id="120106796"/>
<dbReference type="KEGG" id="pda:120106796"/>
<dbReference type="Gene3D" id="2.40.70.10">
    <property type="entry name" value="Acid Proteases"/>
    <property type="match status" value="1"/>
</dbReference>
<reference evidence="3" key="1">
    <citation type="submission" date="2025-08" db="UniProtKB">
        <authorList>
            <consortium name="RefSeq"/>
        </authorList>
    </citation>
    <scope>IDENTIFICATION</scope>
    <source>
        <tissue evidence="3">Young leaves</tissue>
    </source>
</reference>
<dbReference type="PANTHER" id="PTHR33067:SF38">
    <property type="match status" value="1"/>
</dbReference>
<dbReference type="Pfam" id="PF03732">
    <property type="entry name" value="Retrotrans_gag"/>
    <property type="match status" value="1"/>
</dbReference>
<dbReference type="OrthoDB" id="1305902at2759"/>
<dbReference type="SUPFAM" id="SSF50630">
    <property type="entry name" value="Acid proteases"/>
    <property type="match status" value="1"/>
</dbReference>
<sequence>MRLGGCSAGDGVDEAHKDRADLWDIGILLGFKAYLEADLAEGSLDSGSWEGHLRGWCAMRKILAVLTARKAREVEAYTNQEANWQMPIYGLPYKILCRVVNVLLKAERDINEVFAFATLLPEHKDMTQQPLVQELVAKDLHGVEWSFRHIFHAFELKSGLIQLLPTFHGLAGEDPHKHLKEFHVVCTSMKPTGVTEEQIKLRAFPFSLKDSAKDWLYYLPSGSITIWNEMKRLFLEKYFPASRAANIRKEICGVRQQNGESLHEYWERFKKLCASCPHHQISEQLLIQYFYEGLQPTERSMIDGASGGALVDKTPKTARNLITNMAANSQQFGTRLDPPSKHVNEVNISSLEQQIASLTSLVRQMAVGNMQTEKACGICSVVGHPTDMCPTLQEEPTEQVNAAGGFPGQPQRKYDPYSSTYNPGWRDHPNLSYRNPQETKQFQHEARASIQSLDNQMGQMATAISRLEAQSSEKLPSQTVVNPRENASAIILRSGKEVEIPTKATPASSKQEKEKNIVADRNVFNDDDVPKHKFPPLSAYKPVSPFPQALAESRKDEQNKDLYETFRRCEVNIPLLDAIKQVPRYAKFLKELCTIKRKQKLKGCEMVRVGENISAVIQRKLPAKCKDSGMFTIPCTIGNTRFEKAMIDLGASINVMSYSIYASLKLGPLNKTGVVIQLADRSNAYPKGVVEDVLVQVNDLVFSANFYVLDMENGDQTASILLGRPFLKTSKTKIDVHSGTLTMEFDGEIIKFNIYDAMKYPGDDNPIYSIDVEIVATLNIFPKLQQSGNVSYIALPVSNERPLPSILQAPIPDLKPLPSHLKYVFLGDRGTLPVIISNKLSAPQEEKLVQILKEYQTAIGWTIAYIKGISPTTCMHRILLEEGAKPFRQPQRRLNPPIMDVVKKEILKLLEVGVIYPISDSNWVSPV</sequence>
<dbReference type="PANTHER" id="PTHR33067">
    <property type="entry name" value="RNA-DIRECTED DNA POLYMERASE-RELATED"/>
    <property type="match status" value="1"/>
</dbReference>
<dbReference type="SUPFAM" id="SSF56672">
    <property type="entry name" value="DNA/RNA polymerases"/>
    <property type="match status" value="1"/>
</dbReference>
<evidence type="ECO:0000313" key="2">
    <source>
        <dbReference type="Proteomes" id="UP000228380"/>
    </source>
</evidence>
<dbReference type="InterPro" id="IPR021109">
    <property type="entry name" value="Peptidase_aspartic_dom_sf"/>
</dbReference>
<accession>A0A8B8ZQZ8</accession>
<name>A0A8B8ZQZ8_PHODC</name>
<dbReference type="Gene3D" id="3.10.10.10">
    <property type="entry name" value="HIV Type 1 Reverse Transcriptase, subunit A, domain 1"/>
    <property type="match status" value="1"/>
</dbReference>
<evidence type="ECO:0000259" key="1">
    <source>
        <dbReference type="Pfam" id="PF03732"/>
    </source>
</evidence>
<dbReference type="AlphaFoldDB" id="A0A8B8ZQZ8"/>
<dbReference type="Proteomes" id="UP000228380">
    <property type="component" value="Unplaced"/>
</dbReference>
<evidence type="ECO:0000313" key="3">
    <source>
        <dbReference type="RefSeq" id="XP_038975772.1"/>
    </source>
</evidence>
<dbReference type="InterPro" id="IPR043502">
    <property type="entry name" value="DNA/RNA_pol_sf"/>
</dbReference>
<dbReference type="RefSeq" id="XP_038975772.1">
    <property type="nucleotide sequence ID" value="XM_039119844.1"/>
</dbReference>
<dbReference type="InterPro" id="IPR005162">
    <property type="entry name" value="Retrotrans_gag_dom"/>
</dbReference>